<reference evidence="2" key="1">
    <citation type="journal article" date="2013" name="Genetics">
        <title>The draft genome and transcriptome of Panagrellus redivivus are shaped by the harsh demands of a free-living lifestyle.</title>
        <authorList>
            <person name="Srinivasan J."/>
            <person name="Dillman A.R."/>
            <person name="Macchietto M.G."/>
            <person name="Heikkinen L."/>
            <person name="Lakso M."/>
            <person name="Fracchia K.M."/>
            <person name="Antoshechkin I."/>
            <person name="Mortazavi A."/>
            <person name="Wong G."/>
            <person name="Sternberg P.W."/>
        </authorList>
    </citation>
    <scope>NUCLEOTIDE SEQUENCE [LARGE SCALE GENOMIC DNA]</scope>
    <source>
        <strain evidence="2">MT8872</strain>
    </source>
</reference>
<accession>A0A7E4VLW9</accession>
<name>A0A7E4VLW9_PANRE</name>
<dbReference type="AlphaFoldDB" id="A0A7E4VLW9"/>
<dbReference type="WBParaSite" id="Pan_g22785.t1">
    <property type="protein sequence ID" value="Pan_g22785.t1"/>
    <property type="gene ID" value="Pan_g22785"/>
</dbReference>
<evidence type="ECO:0000256" key="1">
    <source>
        <dbReference type="SAM" id="MobiDB-lite"/>
    </source>
</evidence>
<sequence length="120" mass="11965">MTGPTSTAPSGAMITPTSAAMPLDSPRARSPIGPTTSTAARATVPKVTPGPSRTATLSVMATMPELLLAVVSDTATPTVKDGPATTPGAMATSTTATATVASMVVTSKLVNLWIVTLIEL</sequence>
<feature type="region of interest" description="Disordered" evidence="1">
    <location>
        <begin position="1"/>
        <end position="52"/>
    </location>
</feature>
<proteinExistence type="predicted"/>
<keyword evidence="2" id="KW-1185">Reference proteome</keyword>
<evidence type="ECO:0000313" key="3">
    <source>
        <dbReference type="WBParaSite" id="Pan_g22785.t1"/>
    </source>
</evidence>
<organism evidence="2 3">
    <name type="scientific">Panagrellus redivivus</name>
    <name type="common">Microworm</name>
    <dbReference type="NCBI Taxonomy" id="6233"/>
    <lineage>
        <taxon>Eukaryota</taxon>
        <taxon>Metazoa</taxon>
        <taxon>Ecdysozoa</taxon>
        <taxon>Nematoda</taxon>
        <taxon>Chromadorea</taxon>
        <taxon>Rhabditida</taxon>
        <taxon>Tylenchina</taxon>
        <taxon>Panagrolaimomorpha</taxon>
        <taxon>Panagrolaimoidea</taxon>
        <taxon>Panagrolaimidae</taxon>
        <taxon>Panagrellus</taxon>
    </lineage>
</organism>
<dbReference type="Proteomes" id="UP000492821">
    <property type="component" value="Unassembled WGS sequence"/>
</dbReference>
<reference evidence="3" key="2">
    <citation type="submission" date="2020-10" db="UniProtKB">
        <authorList>
            <consortium name="WormBaseParasite"/>
        </authorList>
    </citation>
    <scope>IDENTIFICATION</scope>
</reference>
<protein>
    <submittedName>
        <fullName evidence="3">Uncharacterized protein</fullName>
    </submittedName>
</protein>
<evidence type="ECO:0000313" key="2">
    <source>
        <dbReference type="Proteomes" id="UP000492821"/>
    </source>
</evidence>